<dbReference type="OrthoDB" id="9781069at2"/>
<evidence type="ECO:0000313" key="2">
    <source>
        <dbReference type="EMBL" id="RHW39143.1"/>
    </source>
</evidence>
<dbReference type="AlphaFoldDB" id="A0A417YT51"/>
<feature type="transmembrane region" description="Helical" evidence="1">
    <location>
        <begin position="180"/>
        <end position="196"/>
    </location>
</feature>
<feature type="transmembrane region" description="Helical" evidence="1">
    <location>
        <begin position="208"/>
        <end position="228"/>
    </location>
</feature>
<dbReference type="Pfam" id="PF05857">
    <property type="entry name" value="TraX"/>
    <property type="match status" value="1"/>
</dbReference>
<feature type="transmembrane region" description="Helical" evidence="1">
    <location>
        <begin position="156"/>
        <end position="173"/>
    </location>
</feature>
<organism evidence="2 3">
    <name type="scientific">Neobacillus notoginsengisoli</name>
    <dbReference type="NCBI Taxonomy" id="1578198"/>
    <lineage>
        <taxon>Bacteria</taxon>
        <taxon>Bacillati</taxon>
        <taxon>Bacillota</taxon>
        <taxon>Bacilli</taxon>
        <taxon>Bacillales</taxon>
        <taxon>Bacillaceae</taxon>
        <taxon>Neobacillus</taxon>
    </lineage>
</organism>
<protein>
    <recommendedName>
        <fullName evidence="4">Conjugal transfer protein TraX</fullName>
    </recommendedName>
</protein>
<reference evidence="2 3" key="1">
    <citation type="journal article" date="2017" name="Int. J. Syst. Evol. Microbiol.">
        <title>Bacillus notoginsengisoli sp. nov., a novel bacterium isolated from the rhizosphere of Panax notoginseng.</title>
        <authorList>
            <person name="Zhang M.Y."/>
            <person name="Cheng J."/>
            <person name="Cai Y."/>
            <person name="Zhang T.Y."/>
            <person name="Wu Y.Y."/>
            <person name="Manikprabhu D."/>
            <person name="Li W.J."/>
            <person name="Zhang Y.X."/>
        </authorList>
    </citation>
    <scope>NUCLEOTIDE SEQUENCE [LARGE SCALE GENOMIC DNA]</scope>
    <source>
        <strain evidence="2 3">JCM 30743</strain>
    </source>
</reference>
<accession>A0A417YT51</accession>
<dbReference type="EMBL" id="QWEG01000008">
    <property type="protein sequence ID" value="RHW39143.1"/>
    <property type="molecule type" value="Genomic_DNA"/>
</dbReference>
<evidence type="ECO:0000256" key="1">
    <source>
        <dbReference type="SAM" id="Phobius"/>
    </source>
</evidence>
<feature type="transmembrane region" description="Helical" evidence="1">
    <location>
        <begin position="120"/>
        <end position="144"/>
    </location>
</feature>
<evidence type="ECO:0000313" key="3">
    <source>
        <dbReference type="Proteomes" id="UP000284416"/>
    </source>
</evidence>
<feature type="transmembrane region" description="Helical" evidence="1">
    <location>
        <begin position="7"/>
        <end position="28"/>
    </location>
</feature>
<keyword evidence="1" id="KW-0812">Transmembrane</keyword>
<proteinExistence type="predicted"/>
<dbReference type="Proteomes" id="UP000284416">
    <property type="component" value="Unassembled WGS sequence"/>
</dbReference>
<comment type="caution">
    <text evidence="2">The sequence shown here is derived from an EMBL/GenBank/DDBJ whole genome shotgun (WGS) entry which is preliminary data.</text>
</comment>
<dbReference type="InterPro" id="IPR008875">
    <property type="entry name" value="TraX"/>
</dbReference>
<gene>
    <name evidence="2" type="ORF">D1B31_14135</name>
</gene>
<keyword evidence="3" id="KW-1185">Reference proteome</keyword>
<sequence>MRVLNSNTIKVIAIIAMILDHTAIWLLADGSTLDSIVRTAGRLAAPIMCYFIAEGYFYTSNFKKYSSRLFYFAVISHFPFVMYLGLEWWQATSVLWSLLMGLFALNISQKSKIPLAAKAMLIGLCCALAWTADWNYIAVLWILFFGIFRGNFKMQMLSYVTIGTVFYIIPGILSMGLDSFFRFGIFLVIPLLLLYNGERGRKSNLIKWGFYLFYPVHLVLLYILRYIIF</sequence>
<feature type="transmembrane region" description="Helical" evidence="1">
    <location>
        <begin position="69"/>
        <end position="86"/>
    </location>
</feature>
<name>A0A417YT51_9BACI</name>
<feature type="transmembrane region" description="Helical" evidence="1">
    <location>
        <begin position="40"/>
        <end position="57"/>
    </location>
</feature>
<evidence type="ECO:0008006" key="4">
    <source>
        <dbReference type="Google" id="ProtNLM"/>
    </source>
</evidence>
<keyword evidence="1" id="KW-1133">Transmembrane helix</keyword>
<keyword evidence="1" id="KW-0472">Membrane</keyword>